<gene>
    <name evidence="1" type="ORF">ECB94_21620</name>
</gene>
<name>A0A3G4VI58_9VIBR</name>
<proteinExistence type="predicted"/>
<dbReference type="EMBL" id="CP033578">
    <property type="protein sequence ID" value="AYV23879.1"/>
    <property type="molecule type" value="Genomic_DNA"/>
</dbReference>
<dbReference type="PROSITE" id="PS50885">
    <property type="entry name" value="HAMP"/>
    <property type="match status" value="1"/>
</dbReference>
<dbReference type="GO" id="GO:0016020">
    <property type="term" value="C:membrane"/>
    <property type="evidence" value="ECO:0007669"/>
    <property type="project" value="InterPro"/>
</dbReference>
<dbReference type="GO" id="GO:0007165">
    <property type="term" value="P:signal transduction"/>
    <property type="evidence" value="ECO:0007669"/>
    <property type="project" value="InterPro"/>
</dbReference>
<dbReference type="Gene3D" id="6.10.340.10">
    <property type="match status" value="1"/>
</dbReference>
<dbReference type="AlphaFoldDB" id="A0A3G4VI58"/>
<dbReference type="Proteomes" id="UP000279760">
    <property type="component" value="Chromosome 2"/>
</dbReference>
<evidence type="ECO:0000313" key="2">
    <source>
        <dbReference type="Proteomes" id="UP000279760"/>
    </source>
</evidence>
<accession>A0A3G4VI58</accession>
<dbReference type="InterPro" id="IPR003660">
    <property type="entry name" value="HAMP_dom"/>
</dbReference>
<sequence length="208" mass="23408">MQQFLRLTSITHSFKVGLSRRLIWRVLFIAILSAAINAAQFYFFYSQTLDVLAEQLSFQLLPEEFAAVANSMPSMYQAMSNWLILLLLLQLALATWAGCWLSYRLYGPVERIRQALVDISLGRLTTEVKTRSGDELSDIAENVSDSAARLQVIVLSMKQSLDGLDSSAMTPEQTAHIEMVRSNLDYFETIDVGPSNEAEPSNDFNSER</sequence>
<evidence type="ECO:0000313" key="1">
    <source>
        <dbReference type="EMBL" id="AYV23879.1"/>
    </source>
</evidence>
<organism evidence="1 2">
    <name type="scientific">Vibrio mediterranei</name>
    <dbReference type="NCBI Taxonomy" id="689"/>
    <lineage>
        <taxon>Bacteria</taxon>
        <taxon>Pseudomonadati</taxon>
        <taxon>Pseudomonadota</taxon>
        <taxon>Gammaproteobacteria</taxon>
        <taxon>Vibrionales</taxon>
        <taxon>Vibrionaceae</taxon>
        <taxon>Vibrio</taxon>
    </lineage>
</organism>
<dbReference type="GeneID" id="64088093"/>
<protein>
    <submittedName>
        <fullName evidence="1">HAMP domain-containing protein</fullName>
    </submittedName>
</protein>
<dbReference type="RefSeq" id="WP_124941658.1">
    <property type="nucleotide sequence ID" value="NZ_CP033578.1"/>
</dbReference>
<reference evidence="1 2" key="1">
    <citation type="submission" date="2018-11" db="EMBL/GenBank/DDBJ databases">
        <title>Complete Genome Sequence of Vbrio mediterranei 117-T6: a Potential Pathogen Bacteria Isolated from the Conchocelis of Pyropia.</title>
        <authorList>
            <person name="Liu Q."/>
        </authorList>
    </citation>
    <scope>NUCLEOTIDE SEQUENCE [LARGE SCALE GENOMIC DNA]</scope>
    <source>
        <strain evidence="1 2">117-T6</strain>
    </source>
</reference>